<name>A0A5A7QJ16_STRAF</name>
<keyword evidence="3" id="KW-1185">Reference proteome</keyword>
<proteinExistence type="predicted"/>
<gene>
    <name evidence="2" type="ORF">STAS_22276</name>
</gene>
<feature type="compositionally biased region" description="Basic and acidic residues" evidence="1">
    <location>
        <begin position="122"/>
        <end position="145"/>
    </location>
</feature>
<feature type="region of interest" description="Disordered" evidence="1">
    <location>
        <begin position="109"/>
        <end position="145"/>
    </location>
</feature>
<evidence type="ECO:0000313" key="3">
    <source>
        <dbReference type="Proteomes" id="UP000325081"/>
    </source>
</evidence>
<comment type="caution">
    <text evidence="2">The sequence shown here is derived from an EMBL/GenBank/DDBJ whole genome shotgun (WGS) entry which is preliminary data.</text>
</comment>
<dbReference type="EMBL" id="BKCP01007181">
    <property type="protein sequence ID" value="GER45349.1"/>
    <property type="molecule type" value="Genomic_DNA"/>
</dbReference>
<evidence type="ECO:0000256" key="1">
    <source>
        <dbReference type="SAM" id="MobiDB-lite"/>
    </source>
</evidence>
<dbReference type="Proteomes" id="UP000325081">
    <property type="component" value="Unassembled WGS sequence"/>
</dbReference>
<sequence>MHRNQPRFTVAPPPCLTVSLAAELCRLASPPRRCESSLEMDATMQVPAEMARRLCRPHHQRLPSTDSGIQPRTPSPAIYVVVVPADRRKATPPLMVASHSDGRRFSRRQAAANGRAVMAARSSDHRSRSHGDQKQHRREQQGAERFKSMADEGGRGLWMMVSWSPCSCVTDSGLWRLLFRGLQLQRDC</sequence>
<accession>A0A5A7QJ16</accession>
<dbReference type="AlphaFoldDB" id="A0A5A7QJ16"/>
<organism evidence="2 3">
    <name type="scientific">Striga asiatica</name>
    <name type="common">Asiatic witchweed</name>
    <name type="synonym">Buchnera asiatica</name>
    <dbReference type="NCBI Taxonomy" id="4170"/>
    <lineage>
        <taxon>Eukaryota</taxon>
        <taxon>Viridiplantae</taxon>
        <taxon>Streptophyta</taxon>
        <taxon>Embryophyta</taxon>
        <taxon>Tracheophyta</taxon>
        <taxon>Spermatophyta</taxon>
        <taxon>Magnoliopsida</taxon>
        <taxon>eudicotyledons</taxon>
        <taxon>Gunneridae</taxon>
        <taxon>Pentapetalae</taxon>
        <taxon>asterids</taxon>
        <taxon>lamiids</taxon>
        <taxon>Lamiales</taxon>
        <taxon>Orobanchaceae</taxon>
        <taxon>Buchnereae</taxon>
        <taxon>Striga</taxon>
    </lineage>
</organism>
<feature type="compositionally biased region" description="Low complexity" evidence="1">
    <location>
        <begin position="109"/>
        <end position="121"/>
    </location>
</feature>
<protein>
    <submittedName>
        <fullName evidence="2">No exine formation 1</fullName>
    </submittedName>
</protein>
<evidence type="ECO:0000313" key="2">
    <source>
        <dbReference type="EMBL" id="GER45349.1"/>
    </source>
</evidence>
<reference evidence="3" key="1">
    <citation type="journal article" date="2019" name="Curr. Biol.">
        <title>Genome Sequence of Striga asiatica Provides Insight into the Evolution of Plant Parasitism.</title>
        <authorList>
            <person name="Yoshida S."/>
            <person name="Kim S."/>
            <person name="Wafula E.K."/>
            <person name="Tanskanen J."/>
            <person name="Kim Y.M."/>
            <person name="Honaas L."/>
            <person name="Yang Z."/>
            <person name="Spallek T."/>
            <person name="Conn C.E."/>
            <person name="Ichihashi Y."/>
            <person name="Cheong K."/>
            <person name="Cui S."/>
            <person name="Der J.P."/>
            <person name="Gundlach H."/>
            <person name="Jiao Y."/>
            <person name="Hori C."/>
            <person name="Ishida J.K."/>
            <person name="Kasahara H."/>
            <person name="Kiba T."/>
            <person name="Kim M.S."/>
            <person name="Koo N."/>
            <person name="Laohavisit A."/>
            <person name="Lee Y.H."/>
            <person name="Lumba S."/>
            <person name="McCourt P."/>
            <person name="Mortimer J.C."/>
            <person name="Mutuku J.M."/>
            <person name="Nomura T."/>
            <person name="Sasaki-Sekimoto Y."/>
            <person name="Seto Y."/>
            <person name="Wang Y."/>
            <person name="Wakatake T."/>
            <person name="Sakakibara H."/>
            <person name="Demura T."/>
            <person name="Yamaguchi S."/>
            <person name="Yoneyama K."/>
            <person name="Manabe R.I."/>
            <person name="Nelson D.C."/>
            <person name="Schulman A.H."/>
            <person name="Timko M.P."/>
            <person name="dePamphilis C.W."/>
            <person name="Choi D."/>
            <person name="Shirasu K."/>
        </authorList>
    </citation>
    <scope>NUCLEOTIDE SEQUENCE [LARGE SCALE GENOMIC DNA]</scope>
    <source>
        <strain evidence="3">cv. UVA1</strain>
    </source>
</reference>